<gene>
    <name evidence="2" type="ORF">QH73_0018275</name>
</gene>
<name>A0A9X5E808_9CYAN</name>
<accession>A0A9X5E808</accession>
<dbReference type="RefSeq" id="WP_039716003.1">
    <property type="nucleotide sequence ID" value="NZ_JTJC03000005.1"/>
</dbReference>
<proteinExistence type="predicted"/>
<organism evidence="2 3">
    <name type="scientific">Scytonema millei VB511283</name>
    <dbReference type="NCBI Taxonomy" id="1245923"/>
    <lineage>
        <taxon>Bacteria</taxon>
        <taxon>Bacillati</taxon>
        <taxon>Cyanobacteriota</taxon>
        <taxon>Cyanophyceae</taxon>
        <taxon>Nostocales</taxon>
        <taxon>Scytonemataceae</taxon>
        <taxon>Scytonema</taxon>
    </lineage>
</organism>
<evidence type="ECO:0000313" key="3">
    <source>
        <dbReference type="Proteomes" id="UP000031532"/>
    </source>
</evidence>
<comment type="caution">
    <text evidence="2">The sequence shown here is derived from an EMBL/GenBank/DDBJ whole genome shotgun (WGS) entry which is preliminary data.</text>
</comment>
<sequence length="107" mass="12816">MDRLQQLLRNSFIRLEGLLYQIFGFFRKIWGFFYQRLLILLQVLGFSNSSYFVESDRQNNIESAEDRQITEVKSEKIEPSFTPNSRRPDPQMEYYRKLAGQVNPTKK</sequence>
<reference evidence="2 3" key="1">
    <citation type="journal article" date="2015" name="Genome Announc.">
        <title>Draft Genome Sequence of the Terrestrial Cyanobacterium Scytonema millei VB511283, Isolated from Eastern India.</title>
        <authorList>
            <person name="Sen D."/>
            <person name="Chandrababunaidu M.M."/>
            <person name="Singh D."/>
            <person name="Sanghi N."/>
            <person name="Ghorai A."/>
            <person name="Mishra G.P."/>
            <person name="Madduluri M."/>
            <person name="Adhikary S.P."/>
            <person name="Tripathy S."/>
        </authorList>
    </citation>
    <scope>NUCLEOTIDE SEQUENCE [LARGE SCALE GENOMIC DNA]</scope>
    <source>
        <strain evidence="2 3">VB511283</strain>
    </source>
</reference>
<evidence type="ECO:0000256" key="1">
    <source>
        <dbReference type="SAM" id="MobiDB-lite"/>
    </source>
</evidence>
<dbReference type="Proteomes" id="UP000031532">
    <property type="component" value="Unassembled WGS sequence"/>
</dbReference>
<dbReference type="OrthoDB" id="489163at2"/>
<keyword evidence="3" id="KW-1185">Reference proteome</keyword>
<feature type="region of interest" description="Disordered" evidence="1">
    <location>
        <begin position="74"/>
        <end position="93"/>
    </location>
</feature>
<dbReference type="AlphaFoldDB" id="A0A9X5E808"/>
<dbReference type="EMBL" id="JTJC03000005">
    <property type="protein sequence ID" value="NHC36563.1"/>
    <property type="molecule type" value="Genomic_DNA"/>
</dbReference>
<protein>
    <submittedName>
        <fullName evidence="2">Threonine dehydratase</fullName>
    </submittedName>
</protein>
<evidence type="ECO:0000313" key="2">
    <source>
        <dbReference type="EMBL" id="NHC36563.1"/>
    </source>
</evidence>